<dbReference type="InterPro" id="IPR045026">
    <property type="entry name" value="LIMYB"/>
</dbReference>
<dbReference type="KEGG" id="soe:110804569"/>
<dbReference type="PANTHER" id="PTHR47584:SF9">
    <property type="entry name" value="L10-INTERACTING MYB DOMAIN-CONTAINING PROTEIN-LIKE"/>
    <property type="match status" value="1"/>
</dbReference>
<dbReference type="Proteomes" id="UP000813463">
    <property type="component" value="Chromosome 3"/>
</dbReference>
<reference evidence="3" key="1">
    <citation type="journal article" date="2021" name="Nat. Commun.">
        <title>Genomic analyses provide insights into spinach domestication and the genetic basis of agronomic traits.</title>
        <authorList>
            <person name="Cai X."/>
            <person name="Sun X."/>
            <person name="Xu C."/>
            <person name="Sun H."/>
            <person name="Wang X."/>
            <person name="Ge C."/>
            <person name="Zhang Z."/>
            <person name="Wang Q."/>
            <person name="Fei Z."/>
            <person name="Jiao C."/>
            <person name="Wang Q."/>
        </authorList>
    </citation>
    <scope>NUCLEOTIDE SEQUENCE [LARGE SCALE GENOMIC DNA]</scope>
    <source>
        <strain evidence="3">cv. Varoflay</strain>
    </source>
</reference>
<name>A0A9R0JDI9_SPIOL</name>
<sequence>MNRINSVAPLPISQMSGPSTRSGRLSSMKNEQPSRAKWTTSLTKVLVDLMVDQVHQRISQKLSIGNKWKYICDEFYSRTGLRWDREQLKYRCTVLKKLYVTVKSLLDQGDFCWDENTGAITAKDEAWDMYIKEHPDVDTLRATGCPIYKQLCIIFSESGKSQNRNGYVEKQGGGLDPVSNITEDCSTESEGVACAGNEKEKSPPCVDNLQSVNRKRGRKGLEDLMADAISEMAAASRMRAETIHQRSQRFTISKCVTALDELQGIDEKVYFAALDLFNNPVAREMFLSLKDDKRLMWLQGKCKLSP</sequence>
<dbReference type="Pfam" id="PF12776">
    <property type="entry name" value="Myb_DNA-bind_3"/>
    <property type="match status" value="1"/>
</dbReference>
<accession>A0A9R0JDI9</accession>
<dbReference type="OrthoDB" id="76215at2759"/>
<feature type="domain" description="Myb/SANT-like" evidence="2">
    <location>
        <begin position="37"/>
        <end position="130"/>
    </location>
</feature>
<dbReference type="GeneID" id="110804569"/>
<evidence type="ECO:0000256" key="1">
    <source>
        <dbReference type="SAM" id="MobiDB-lite"/>
    </source>
</evidence>
<evidence type="ECO:0000313" key="4">
    <source>
        <dbReference type="RefSeq" id="XP_021865866.1"/>
    </source>
</evidence>
<evidence type="ECO:0000313" key="3">
    <source>
        <dbReference type="Proteomes" id="UP000813463"/>
    </source>
</evidence>
<reference evidence="4" key="2">
    <citation type="submission" date="2025-08" db="UniProtKB">
        <authorList>
            <consortium name="RefSeq"/>
        </authorList>
    </citation>
    <scope>IDENTIFICATION</scope>
    <source>
        <tissue evidence="4">Leaf</tissue>
    </source>
</reference>
<dbReference type="PANTHER" id="PTHR47584">
    <property type="match status" value="1"/>
</dbReference>
<dbReference type="RefSeq" id="XP_021865866.1">
    <property type="nucleotide sequence ID" value="XM_022010174.2"/>
</dbReference>
<dbReference type="InterPro" id="IPR024752">
    <property type="entry name" value="Myb/SANT-like_dom"/>
</dbReference>
<feature type="region of interest" description="Disordered" evidence="1">
    <location>
        <begin position="1"/>
        <end position="35"/>
    </location>
</feature>
<dbReference type="AlphaFoldDB" id="A0A9R0JDI9"/>
<keyword evidence="3" id="KW-1185">Reference proteome</keyword>
<gene>
    <name evidence="4" type="primary">LOC110804569</name>
</gene>
<proteinExistence type="predicted"/>
<protein>
    <submittedName>
        <fullName evidence="4">L10-interacting MYB domain-containing protein</fullName>
    </submittedName>
</protein>
<evidence type="ECO:0000259" key="2">
    <source>
        <dbReference type="Pfam" id="PF12776"/>
    </source>
</evidence>
<feature type="compositionally biased region" description="Polar residues" evidence="1">
    <location>
        <begin position="13"/>
        <end position="35"/>
    </location>
</feature>
<organism evidence="3 4">
    <name type="scientific">Spinacia oleracea</name>
    <name type="common">Spinach</name>
    <dbReference type="NCBI Taxonomy" id="3562"/>
    <lineage>
        <taxon>Eukaryota</taxon>
        <taxon>Viridiplantae</taxon>
        <taxon>Streptophyta</taxon>
        <taxon>Embryophyta</taxon>
        <taxon>Tracheophyta</taxon>
        <taxon>Spermatophyta</taxon>
        <taxon>Magnoliopsida</taxon>
        <taxon>eudicotyledons</taxon>
        <taxon>Gunneridae</taxon>
        <taxon>Pentapetalae</taxon>
        <taxon>Caryophyllales</taxon>
        <taxon>Chenopodiaceae</taxon>
        <taxon>Chenopodioideae</taxon>
        <taxon>Anserineae</taxon>
        <taxon>Spinacia</taxon>
    </lineage>
</organism>